<sequence length="297" mass="32011">MIVTLRIDPDERAAAAIGLLVPEPPNTVHQTLVGFCAPCPLPYQIVRESQSSQRAYLFEGDFRANHEFSFHFAAGTEAGKTDEFADFDNAYTRLVGDLSEFLDLDGRAGAADGDEEIVEAVARRFSYGGQNPDLARPATFCGIRSGNCVDINTALLACLRAAGRRAAYFAGFYFGQNRTGCRADGMHCWIATGTAARRSDWDVAHCLKAGLARPVPGLNPLGGVRAAFSHGRGLVFETGTARLPAISHFTRPRWLLPDGSLPEAITSALLEQPMHAGADTVRWKHHPGAANQATRSA</sequence>
<feature type="domain" description="Transglutaminase-like" evidence="1">
    <location>
        <begin position="116"/>
        <end position="190"/>
    </location>
</feature>
<dbReference type="InterPro" id="IPR002931">
    <property type="entry name" value="Transglutaminase-like"/>
</dbReference>
<dbReference type="EMBL" id="WPHG01000002">
    <property type="protein sequence ID" value="MVA97874.1"/>
    <property type="molecule type" value="Genomic_DNA"/>
</dbReference>
<dbReference type="InterPro" id="IPR038765">
    <property type="entry name" value="Papain-like_cys_pep_sf"/>
</dbReference>
<reference evidence="2 3" key="1">
    <citation type="submission" date="2019-12" db="EMBL/GenBank/DDBJ databases">
        <title>Nitratireductor arenosus sp. nov., Isolated from sea sand, Jeju island, South Korea.</title>
        <authorList>
            <person name="Kim W."/>
        </authorList>
    </citation>
    <scope>NUCLEOTIDE SEQUENCE [LARGE SCALE GENOMIC DNA]</scope>
    <source>
        <strain evidence="2 3">CAU 1489</strain>
    </source>
</reference>
<accession>A0A844QGX8</accession>
<name>A0A844QGX8_9HYPH</name>
<evidence type="ECO:0000313" key="2">
    <source>
        <dbReference type="EMBL" id="MVA97874.1"/>
    </source>
</evidence>
<proteinExistence type="predicted"/>
<evidence type="ECO:0000313" key="3">
    <source>
        <dbReference type="Proteomes" id="UP000463224"/>
    </source>
</evidence>
<dbReference type="Proteomes" id="UP000463224">
    <property type="component" value="Unassembled WGS sequence"/>
</dbReference>
<evidence type="ECO:0000259" key="1">
    <source>
        <dbReference type="Pfam" id="PF01841"/>
    </source>
</evidence>
<dbReference type="Pfam" id="PF01841">
    <property type="entry name" value="Transglut_core"/>
    <property type="match status" value="1"/>
</dbReference>
<organism evidence="2 3">
    <name type="scientific">Nitratireductor arenosus</name>
    <dbReference type="NCBI Taxonomy" id="2682096"/>
    <lineage>
        <taxon>Bacteria</taxon>
        <taxon>Pseudomonadati</taxon>
        <taxon>Pseudomonadota</taxon>
        <taxon>Alphaproteobacteria</taxon>
        <taxon>Hyphomicrobiales</taxon>
        <taxon>Phyllobacteriaceae</taxon>
        <taxon>Nitratireductor</taxon>
    </lineage>
</organism>
<keyword evidence="3" id="KW-1185">Reference proteome</keyword>
<dbReference type="AlphaFoldDB" id="A0A844QGX8"/>
<comment type="caution">
    <text evidence="2">The sequence shown here is derived from an EMBL/GenBank/DDBJ whole genome shotgun (WGS) entry which is preliminary data.</text>
</comment>
<dbReference type="Gene3D" id="3.10.620.30">
    <property type="match status" value="1"/>
</dbReference>
<dbReference type="RefSeq" id="WP_156712779.1">
    <property type="nucleotide sequence ID" value="NZ_WPHG01000002.1"/>
</dbReference>
<protein>
    <recommendedName>
        <fullName evidence="1">Transglutaminase-like domain-containing protein</fullName>
    </recommendedName>
</protein>
<dbReference type="SUPFAM" id="SSF54001">
    <property type="entry name" value="Cysteine proteinases"/>
    <property type="match status" value="1"/>
</dbReference>
<gene>
    <name evidence="2" type="ORF">GN330_11520</name>
</gene>